<keyword evidence="2" id="KW-0067">ATP-binding</keyword>
<evidence type="ECO:0000256" key="4">
    <source>
        <dbReference type="ARBA" id="ARBA00023163"/>
    </source>
</evidence>
<dbReference type="InterPro" id="IPR029016">
    <property type="entry name" value="GAF-like_dom_sf"/>
</dbReference>
<reference evidence="7" key="1">
    <citation type="submission" date="2017-06" db="EMBL/GenBank/DDBJ databases">
        <authorList>
            <person name="Varghese N."/>
            <person name="Submissions S."/>
        </authorList>
    </citation>
    <scope>NUCLEOTIDE SEQUENCE [LARGE SCALE GENOMIC DNA]</scope>
    <source>
        <strain evidence="7">DSM 46839</strain>
    </source>
</reference>
<accession>A0A239ISZ8</accession>
<dbReference type="EMBL" id="FZOO01000011">
    <property type="protein sequence ID" value="SNS96328.1"/>
    <property type="molecule type" value="Genomic_DNA"/>
</dbReference>
<gene>
    <name evidence="6" type="ORF">SAMN06893096_111128</name>
</gene>
<dbReference type="Proteomes" id="UP000198373">
    <property type="component" value="Unassembled WGS sequence"/>
</dbReference>
<name>A0A239ISZ8_9ACTN</name>
<evidence type="ECO:0000256" key="3">
    <source>
        <dbReference type="ARBA" id="ARBA00023015"/>
    </source>
</evidence>
<dbReference type="Gene3D" id="1.10.8.60">
    <property type="match status" value="1"/>
</dbReference>
<evidence type="ECO:0000256" key="1">
    <source>
        <dbReference type="ARBA" id="ARBA00022741"/>
    </source>
</evidence>
<dbReference type="SUPFAM" id="SSF46689">
    <property type="entry name" value="Homeodomain-like"/>
    <property type="match status" value="1"/>
</dbReference>
<organism evidence="6 7">
    <name type="scientific">Geodermatophilus pulveris</name>
    <dbReference type="NCBI Taxonomy" id="1564159"/>
    <lineage>
        <taxon>Bacteria</taxon>
        <taxon>Bacillati</taxon>
        <taxon>Actinomycetota</taxon>
        <taxon>Actinomycetes</taxon>
        <taxon>Geodermatophilales</taxon>
        <taxon>Geodermatophilaceae</taxon>
        <taxon>Geodermatophilus</taxon>
    </lineage>
</organism>
<dbReference type="Gene3D" id="1.10.10.60">
    <property type="entry name" value="Homeodomain-like"/>
    <property type="match status" value="1"/>
</dbReference>
<evidence type="ECO:0000313" key="7">
    <source>
        <dbReference type="Proteomes" id="UP000198373"/>
    </source>
</evidence>
<feature type="domain" description="Sigma-54 factor interaction" evidence="5">
    <location>
        <begin position="361"/>
        <end position="420"/>
    </location>
</feature>
<dbReference type="Pfam" id="PF02954">
    <property type="entry name" value="HTH_8"/>
    <property type="match status" value="1"/>
</dbReference>
<dbReference type="InterPro" id="IPR058031">
    <property type="entry name" value="AAA_lid_NorR"/>
</dbReference>
<keyword evidence="7" id="KW-1185">Reference proteome</keyword>
<dbReference type="AlphaFoldDB" id="A0A239ISZ8"/>
<dbReference type="InterPro" id="IPR027417">
    <property type="entry name" value="P-loop_NTPase"/>
</dbReference>
<protein>
    <submittedName>
        <fullName evidence="6">Regulatory protein, Fis family</fullName>
    </submittedName>
</protein>
<keyword evidence="4" id="KW-0804">Transcription</keyword>
<dbReference type="InterPro" id="IPR002078">
    <property type="entry name" value="Sigma_54_int"/>
</dbReference>
<dbReference type="GO" id="GO:0005524">
    <property type="term" value="F:ATP binding"/>
    <property type="evidence" value="ECO:0007669"/>
    <property type="project" value="UniProtKB-KW"/>
</dbReference>
<proteinExistence type="predicted"/>
<evidence type="ECO:0000259" key="5">
    <source>
        <dbReference type="PROSITE" id="PS50045"/>
    </source>
</evidence>
<dbReference type="PANTHER" id="PTHR32071">
    <property type="entry name" value="TRANSCRIPTIONAL REGULATORY PROTEIN"/>
    <property type="match status" value="1"/>
</dbReference>
<evidence type="ECO:0000256" key="2">
    <source>
        <dbReference type="ARBA" id="ARBA00022840"/>
    </source>
</evidence>
<evidence type="ECO:0000313" key="6">
    <source>
        <dbReference type="EMBL" id="SNS96328.1"/>
    </source>
</evidence>
<keyword evidence="1" id="KW-0547">Nucleotide-binding</keyword>
<dbReference type="GO" id="GO:0006355">
    <property type="term" value="P:regulation of DNA-templated transcription"/>
    <property type="evidence" value="ECO:0007669"/>
    <property type="project" value="InterPro"/>
</dbReference>
<dbReference type="PROSITE" id="PS50045">
    <property type="entry name" value="SIGMA54_INTERACT_4"/>
    <property type="match status" value="1"/>
</dbReference>
<dbReference type="Pfam" id="PF25601">
    <property type="entry name" value="AAA_lid_14"/>
    <property type="match status" value="1"/>
</dbReference>
<dbReference type="GO" id="GO:0043565">
    <property type="term" value="F:sequence-specific DNA binding"/>
    <property type="evidence" value="ECO:0007669"/>
    <property type="project" value="InterPro"/>
</dbReference>
<dbReference type="InterPro" id="IPR009057">
    <property type="entry name" value="Homeodomain-like_sf"/>
</dbReference>
<keyword evidence="3" id="KW-0805">Transcription regulation</keyword>
<dbReference type="Gene3D" id="3.30.450.40">
    <property type="match status" value="1"/>
</dbReference>
<dbReference type="InterPro" id="IPR002197">
    <property type="entry name" value="HTH_Fis"/>
</dbReference>
<sequence>MAVPHPASAPVPLADPALAARAAAPRLRASWRRSQDYGLTPDEVIPVFTGTVDTGSLLYECAHRVLTDLQATIADEPVSLMVADPGGLVLARLGDDPGMRRSLDRVHLAPGFSYNERNAGTNGLGLSLADRAPSLVRAQDHYCAELRGYTCAAAPVVEPVTGELAGSINLTTWSATGSELLLGLAQAAASATSALMLVRSGGRVLPPAPRGEVFHVVGGPWAGGDGDACVSAGWRAAVEEAATALTAGRVVAVVGEAGAGKATLAATARRRLPGRPRLLHARAPERGDVAAWLELWTPELHDAGTCVIVSGLAGLPAWAADELGQTLGSVRRAAGPQPFVLSAPGYAALPAPLAALVDTVVQTPPLRHRTDDVLTLVQAFARAERHRAVTVTARAARALTAYSWPGNVRQLRRVVREAVSRADVVDVQHLAAEVLDSGSRALSRLERLERDEIVRCLTAPGTTVTRAAEELGIGRATLYRKIAQYKITVPPRSAG</sequence>
<dbReference type="SUPFAM" id="SSF52540">
    <property type="entry name" value="P-loop containing nucleoside triphosphate hydrolases"/>
    <property type="match status" value="1"/>
</dbReference>